<dbReference type="InterPro" id="IPR053174">
    <property type="entry name" value="LpxI"/>
</dbReference>
<feature type="domain" description="LpxI N-terminal" evidence="2">
    <location>
        <begin position="2"/>
        <end position="125"/>
    </location>
</feature>
<dbReference type="Gene3D" id="3.40.50.20">
    <property type="match status" value="1"/>
</dbReference>
<accession>A0A7V3YG22</accession>
<dbReference type="PANTHER" id="PTHR39962">
    <property type="entry name" value="BLL4848 PROTEIN"/>
    <property type="match status" value="1"/>
</dbReference>
<sequence>MRILLLAGEGILPVLVKEEASRAFQVITVSCRLLRLHPRLFPEYLLEHFSLRKLAEILTKEQPYAICCAGKVPKAHVFAFGATDASGAEFFSACQSLRDRDILGKFLEFFQKQHVQVLSPVNFLRKWITREGVFCGPLPTEEEWHDIRYGLRIARFLADEEIGQTVVVKRGTIVALEGAEGTDETIRRGLALARGGVVVKVARSNQDFFIDIPTVGAETVRLLVEGGGRVLALESGRTLLVDQEEVQELSKRSGVTVLGITL</sequence>
<proteinExistence type="predicted"/>
<dbReference type="PANTHER" id="PTHR39962:SF1">
    <property type="entry name" value="LPXI FAMILY PROTEIN"/>
    <property type="match status" value="1"/>
</dbReference>
<dbReference type="Pfam" id="PF17930">
    <property type="entry name" value="LpxI_N"/>
    <property type="match status" value="1"/>
</dbReference>
<gene>
    <name evidence="3" type="ORF">ENV30_03770</name>
</gene>
<protein>
    <submittedName>
        <fullName evidence="3">LpxI family protein</fullName>
    </submittedName>
</protein>
<dbReference type="AlphaFoldDB" id="A0A7V3YG22"/>
<evidence type="ECO:0000259" key="1">
    <source>
        <dbReference type="Pfam" id="PF06230"/>
    </source>
</evidence>
<dbReference type="InterPro" id="IPR010415">
    <property type="entry name" value="LpxI_C"/>
</dbReference>
<dbReference type="Pfam" id="PF06230">
    <property type="entry name" value="LpxI_C"/>
    <property type="match status" value="1"/>
</dbReference>
<dbReference type="InterPro" id="IPR043167">
    <property type="entry name" value="LpxI_C_sf"/>
</dbReference>
<dbReference type="InterPro" id="IPR041255">
    <property type="entry name" value="LpxI_N"/>
</dbReference>
<name>A0A7V3YG22_9BACT</name>
<comment type="caution">
    <text evidence="3">The sequence shown here is derived from an EMBL/GenBank/DDBJ whole genome shotgun (WGS) entry which is preliminary data.</text>
</comment>
<evidence type="ECO:0000313" key="3">
    <source>
        <dbReference type="EMBL" id="HGI30410.1"/>
    </source>
</evidence>
<feature type="domain" description="LpxI C-terminal" evidence="1">
    <location>
        <begin position="131"/>
        <end position="257"/>
    </location>
</feature>
<evidence type="ECO:0000259" key="2">
    <source>
        <dbReference type="Pfam" id="PF17930"/>
    </source>
</evidence>
<reference evidence="3" key="1">
    <citation type="journal article" date="2020" name="mSystems">
        <title>Genome- and Community-Level Interaction Insights into Carbon Utilization and Element Cycling Functions of Hydrothermarchaeota in Hydrothermal Sediment.</title>
        <authorList>
            <person name="Zhou Z."/>
            <person name="Liu Y."/>
            <person name="Xu W."/>
            <person name="Pan J."/>
            <person name="Luo Z.H."/>
            <person name="Li M."/>
        </authorList>
    </citation>
    <scope>NUCLEOTIDE SEQUENCE [LARGE SCALE GENOMIC DNA]</scope>
    <source>
        <strain evidence="3">SpSt-747</strain>
    </source>
</reference>
<dbReference type="EMBL" id="DTFV01000057">
    <property type="protein sequence ID" value="HGI30410.1"/>
    <property type="molecule type" value="Genomic_DNA"/>
</dbReference>
<dbReference type="Gene3D" id="3.40.140.80">
    <property type="match status" value="1"/>
</dbReference>
<organism evidence="3">
    <name type="scientific">Candidatus Caldatribacterium californiense</name>
    <dbReference type="NCBI Taxonomy" id="1454726"/>
    <lineage>
        <taxon>Bacteria</taxon>
        <taxon>Pseudomonadati</taxon>
        <taxon>Atribacterota</taxon>
        <taxon>Atribacteria</taxon>
        <taxon>Atribacterales</taxon>
        <taxon>Candidatus Caldatribacteriaceae</taxon>
        <taxon>Candidatus Caldatribacterium</taxon>
    </lineage>
</organism>